<protein>
    <recommendedName>
        <fullName evidence="1">Fe2OG dioxygenase domain-containing protein</fullName>
    </recommendedName>
</protein>
<evidence type="ECO:0000313" key="3">
    <source>
        <dbReference type="Proteomes" id="UP001530315"/>
    </source>
</evidence>
<dbReference type="InterPro" id="IPR005123">
    <property type="entry name" value="Oxoglu/Fe-dep_dioxygenase_dom"/>
</dbReference>
<name>A0ABD3N2H8_9STRA</name>
<dbReference type="EMBL" id="JALLAZ020001633">
    <property type="protein sequence ID" value="KAL3770296.1"/>
    <property type="molecule type" value="Genomic_DNA"/>
</dbReference>
<dbReference type="Gene3D" id="2.60.120.620">
    <property type="entry name" value="q2cbj1_9rhob like domain"/>
    <property type="match status" value="1"/>
</dbReference>
<dbReference type="PROSITE" id="PS51471">
    <property type="entry name" value="FE2OG_OXY"/>
    <property type="match status" value="1"/>
</dbReference>
<evidence type="ECO:0000259" key="1">
    <source>
        <dbReference type="PROSITE" id="PS51471"/>
    </source>
</evidence>
<comment type="caution">
    <text evidence="2">The sequence shown here is derived from an EMBL/GenBank/DDBJ whole genome shotgun (WGS) entry which is preliminary data.</text>
</comment>
<dbReference type="Proteomes" id="UP001530315">
    <property type="component" value="Unassembled WGS sequence"/>
</dbReference>
<reference evidence="2 3" key="1">
    <citation type="submission" date="2024-10" db="EMBL/GenBank/DDBJ databases">
        <title>Updated reference genomes for cyclostephanoid diatoms.</title>
        <authorList>
            <person name="Roberts W.R."/>
            <person name="Alverson A.J."/>
        </authorList>
    </citation>
    <scope>NUCLEOTIDE SEQUENCE [LARGE SCALE GENOMIC DNA]</scope>
    <source>
        <strain evidence="2 3">AJA276-08</strain>
    </source>
</reference>
<proteinExistence type="predicted"/>
<dbReference type="AlphaFoldDB" id="A0ABD3N2H8"/>
<feature type="domain" description="Fe2OG dioxygenase" evidence="1">
    <location>
        <begin position="10"/>
        <end position="100"/>
    </location>
</feature>
<evidence type="ECO:0000313" key="2">
    <source>
        <dbReference type="EMBL" id="KAL3770296.1"/>
    </source>
</evidence>
<sequence>MYEVETVKFDRNQPHVLKYSAEDKSNHTGVELHHDKCDVTANIMLSRSSAYAGGGTYFPDAHTTVRMEYGEFVLHPGSLVHGGSDILSGERYLMILFAHTK</sequence>
<keyword evidence="3" id="KW-1185">Reference proteome</keyword>
<accession>A0ABD3N2H8</accession>
<organism evidence="2 3">
    <name type="scientific">Stephanodiscus triporus</name>
    <dbReference type="NCBI Taxonomy" id="2934178"/>
    <lineage>
        <taxon>Eukaryota</taxon>
        <taxon>Sar</taxon>
        <taxon>Stramenopiles</taxon>
        <taxon>Ochrophyta</taxon>
        <taxon>Bacillariophyta</taxon>
        <taxon>Coscinodiscophyceae</taxon>
        <taxon>Thalassiosirophycidae</taxon>
        <taxon>Stephanodiscales</taxon>
        <taxon>Stephanodiscaceae</taxon>
        <taxon>Stephanodiscus</taxon>
    </lineage>
</organism>
<gene>
    <name evidence="2" type="ORF">ACHAW5_000675</name>
</gene>